<sequence length="93" mass="9700">MLPQKFSAATTSIFLPAPEPLVADVLPPAFPSEEDEVEQAVAVAAVRTARAVTTAARAGGRGDRKMAAAGMGGSFGWCRWPCDRSGGRGSPRR</sequence>
<name>A0A919E9P5_9ACTN</name>
<proteinExistence type="predicted"/>
<comment type="caution">
    <text evidence="1">The sequence shown here is derived from an EMBL/GenBank/DDBJ whole genome shotgun (WGS) entry which is preliminary data.</text>
</comment>
<accession>A0A919E9P5</accession>
<reference evidence="1" key="2">
    <citation type="submission" date="2020-09" db="EMBL/GenBank/DDBJ databases">
        <authorList>
            <person name="Sun Q."/>
            <person name="Ohkuma M."/>
        </authorList>
    </citation>
    <scope>NUCLEOTIDE SEQUENCE</scope>
    <source>
        <strain evidence="1">JCM 4059</strain>
    </source>
</reference>
<keyword evidence="2" id="KW-1185">Reference proteome</keyword>
<dbReference type="EMBL" id="BNBD01000001">
    <property type="protein sequence ID" value="GHF27867.1"/>
    <property type="molecule type" value="Genomic_DNA"/>
</dbReference>
<evidence type="ECO:0000313" key="2">
    <source>
        <dbReference type="Proteomes" id="UP000638313"/>
    </source>
</evidence>
<evidence type="ECO:0000313" key="1">
    <source>
        <dbReference type="EMBL" id="GHF27867.1"/>
    </source>
</evidence>
<gene>
    <name evidence="1" type="ORF">GCM10010218_06170</name>
</gene>
<dbReference type="AlphaFoldDB" id="A0A919E9P5"/>
<protein>
    <submittedName>
        <fullName evidence="1">Uncharacterized protein</fullName>
    </submittedName>
</protein>
<organism evidence="1 2">
    <name type="scientific">Streptomyces mashuensis</name>
    <dbReference type="NCBI Taxonomy" id="33904"/>
    <lineage>
        <taxon>Bacteria</taxon>
        <taxon>Bacillati</taxon>
        <taxon>Actinomycetota</taxon>
        <taxon>Actinomycetes</taxon>
        <taxon>Kitasatosporales</taxon>
        <taxon>Streptomycetaceae</taxon>
        <taxon>Streptomyces</taxon>
    </lineage>
</organism>
<dbReference type="Proteomes" id="UP000638313">
    <property type="component" value="Unassembled WGS sequence"/>
</dbReference>
<reference evidence="1" key="1">
    <citation type="journal article" date="2014" name="Int. J. Syst. Evol. Microbiol.">
        <title>Complete genome sequence of Corynebacterium casei LMG S-19264T (=DSM 44701T), isolated from a smear-ripened cheese.</title>
        <authorList>
            <consortium name="US DOE Joint Genome Institute (JGI-PGF)"/>
            <person name="Walter F."/>
            <person name="Albersmeier A."/>
            <person name="Kalinowski J."/>
            <person name="Ruckert C."/>
        </authorList>
    </citation>
    <scope>NUCLEOTIDE SEQUENCE</scope>
    <source>
        <strain evidence="1">JCM 4059</strain>
    </source>
</reference>